<reference evidence="3" key="1">
    <citation type="submission" date="2021-06" db="EMBL/GenBank/DDBJ databases">
        <authorList>
            <person name="Hodson N. C."/>
            <person name="Mongue J. A."/>
            <person name="Jaron S. K."/>
        </authorList>
    </citation>
    <scope>NUCLEOTIDE SEQUENCE</scope>
</reference>
<dbReference type="AlphaFoldDB" id="A0A8J2LS48"/>
<feature type="region of interest" description="Disordered" evidence="1">
    <location>
        <begin position="1"/>
        <end position="30"/>
    </location>
</feature>
<dbReference type="GO" id="GO:0006790">
    <property type="term" value="P:sulfur compound metabolic process"/>
    <property type="evidence" value="ECO:0007669"/>
    <property type="project" value="TreeGrafter"/>
</dbReference>
<accession>A0A8J2LS48</accession>
<dbReference type="EMBL" id="CAJVCH010571651">
    <property type="protein sequence ID" value="CAG7838159.1"/>
    <property type="molecule type" value="Genomic_DNA"/>
</dbReference>
<name>A0A8J2LS48_9HEXA</name>
<dbReference type="Proteomes" id="UP000708208">
    <property type="component" value="Unassembled WGS sequence"/>
</dbReference>
<keyword evidence="4" id="KW-1185">Reference proteome</keyword>
<evidence type="ECO:0000256" key="1">
    <source>
        <dbReference type="SAM" id="MobiDB-lite"/>
    </source>
</evidence>
<comment type="caution">
    <text evidence="3">The sequence shown here is derived from an EMBL/GenBank/DDBJ whole genome shotgun (WGS) entry which is preliminary data.</text>
</comment>
<dbReference type="PANTHER" id="PTHR10704:SF44">
    <property type="entry name" value="LD35051P-RELATED"/>
    <property type="match status" value="1"/>
</dbReference>
<evidence type="ECO:0000259" key="2">
    <source>
        <dbReference type="Pfam" id="PF00685"/>
    </source>
</evidence>
<proteinExistence type="predicted"/>
<dbReference type="GO" id="GO:0006044">
    <property type="term" value="P:N-acetylglucosamine metabolic process"/>
    <property type="evidence" value="ECO:0007669"/>
    <property type="project" value="TreeGrafter"/>
</dbReference>
<organism evidence="3 4">
    <name type="scientific">Allacma fusca</name>
    <dbReference type="NCBI Taxonomy" id="39272"/>
    <lineage>
        <taxon>Eukaryota</taxon>
        <taxon>Metazoa</taxon>
        <taxon>Ecdysozoa</taxon>
        <taxon>Arthropoda</taxon>
        <taxon>Hexapoda</taxon>
        <taxon>Collembola</taxon>
        <taxon>Symphypleona</taxon>
        <taxon>Sminthuridae</taxon>
        <taxon>Allacma</taxon>
    </lineage>
</organism>
<feature type="compositionally biased region" description="Low complexity" evidence="1">
    <location>
        <begin position="7"/>
        <end position="24"/>
    </location>
</feature>
<dbReference type="GO" id="GO:0001517">
    <property type="term" value="F:N-acetylglucosamine 6-O-sulfotransferase activity"/>
    <property type="evidence" value="ECO:0007669"/>
    <property type="project" value="TreeGrafter"/>
</dbReference>
<dbReference type="PANTHER" id="PTHR10704">
    <property type="entry name" value="CARBOHYDRATE SULFOTRANSFERASE"/>
    <property type="match status" value="1"/>
</dbReference>
<evidence type="ECO:0000313" key="4">
    <source>
        <dbReference type="Proteomes" id="UP000708208"/>
    </source>
</evidence>
<sequence>MEGRPNSSVSRSVGKLSSSSVSSSNDDNHGKNVDLALVLQSSLDSIKKHNKSITNAPHMVTVDVKYSTSIVSVSGSKVTSTSSGNVGKYAKVKGEPPLVVNSPGSSEETGIKTVRKQDADVSAVARDTRADWLQIFKDTAGRFYNMFANENINLSGFRSWAVKKERQLLKEEMGGFKFNPNKTLEDYVLEKGGQPIRNVIFTTWRSGSTFLGEILDSHPGTYYHYEPLLHFGVHQVRNGSLAKEAARVVRDLLNCNYSNLTAYLKNGQVQHWVFNHNSRVWKFCQENHQVCWDPNFNSNMCRMFPFQALKTVRMRLTLARAILKDPKLNIRLLYLVRDPRGTLQSRSHRDWCPHNPDCDNPAILCSDLVQDYFEARKLRKEYPDRFMIIRYEDMSSDIYAAVRKIFKFFRLQYHPQVEKFLANHTTINIGGTSSTYRNTKAAPFHWMQDLAKNFTSIQVIQNSCRKALDVWGYNVVQSRKQLDGFNPVKQPPWPDMNF</sequence>
<dbReference type="Pfam" id="PF00685">
    <property type="entry name" value="Sulfotransfer_1"/>
    <property type="match status" value="1"/>
</dbReference>
<protein>
    <recommendedName>
        <fullName evidence="2">Sulfotransferase domain-containing protein</fullName>
    </recommendedName>
</protein>
<dbReference type="OrthoDB" id="6138663at2759"/>
<evidence type="ECO:0000313" key="3">
    <source>
        <dbReference type="EMBL" id="CAG7838159.1"/>
    </source>
</evidence>
<gene>
    <name evidence="3" type="ORF">AFUS01_LOCUS47154</name>
</gene>
<dbReference type="InterPro" id="IPR051135">
    <property type="entry name" value="Gal/GlcNAc/GalNAc_ST"/>
</dbReference>
<dbReference type="InterPro" id="IPR000863">
    <property type="entry name" value="Sulfotransferase_dom"/>
</dbReference>
<feature type="domain" description="Sulfotransferase" evidence="2">
    <location>
        <begin position="199"/>
        <end position="426"/>
    </location>
</feature>